<accession>A0ACC0M3N4</accession>
<protein>
    <submittedName>
        <fullName evidence="1">Uncharacterized protein</fullName>
    </submittedName>
</protein>
<gene>
    <name evidence="1" type="ORF">RHMOL_Rhmol10G0179900</name>
</gene>
<proteinExistence type="predicted"/>
<keyword evidence="2" id="KW-1185">Reference proteome</keyword>
<dbReference type="EMBL" id="CM046397">
    <property type="protein sequence ID" value="KAI8535514.1"/>
    <property type="molecule type" value="Genomic_DNA"/>
</dbReference>
<name>A0ACC0M3N4_RHOML</name>
<organism evidence="1 2">
    <name type="scientific">Rhododendron molle</name>
    <name type="common">Chinese azalea</name>
    <name type="synonym">Azalea mollis</name>
    <dbReference type="NCBI Taxonomy" id="49168"/>
    <lineage>
        <taxon>Eukaryota</taxon>
        <taxon>Viridiplantae</taxon>
        <taxon>Streptophyta</taxon>
        <taxon>Embryophyta</taxon>
        <taxon>Tracheophyta</taxon>
        <taxon>Spermatophyta</taxon>
        <taxon>Magnoliopsida</taxon>
        <taxon>eudicotyledons</taxon>
        <taxon>Gunneridae</taxon>
        <taxon>Pentapetalae</taxon>
        <taxon>asterids</taxon>
        <taxon>Ericales</taxon>
        <taxon>Ericaceae</taxon>
        <taxon>Ericoideae</taxon>
        <taxon>Rhodoreae</taxon>
        <taxon>Rhododendron</taxon>
    </lineage>
</organism>
<reference evidence="1" key="1">
    <citation type="submission" date="2022-02" db="EMBL/GenBank/DDBJ databases">
        <title>Plant Genome Project.</title>
        <authorList>
            <person name="Zhang R.-G."/>
        </authorList>
    </citation>
    <scope>NUCLEOTIDE SEQUENCE</scope>
    <source>
        <strain evidence="1">AT1</strain>
    </source>
</reference>
<sequence length="258" mass="30449">MDLSYEDGLAATCPRFLRLRILELQRHTATRYVYYLIDSKNAEIRVAAAISYDNATVKYIADTEFVKKYSSLYQLEDIFEWDVADDFKTWIESILAQKPKFIHPYHRSSKYLTMDEDIPIIHYVIMTACPPISYRATRHAFRSAILIQSDILQKLKLTKRLNEFCQQTGQKEITLVIRGAQWPVEYDGTYLHGQIWETLVAAYNLRTNHILILSPDIKLRVHIMVLHVNDREEIYDWYSIPYDEEPFDLQTHLVTDTY</sequence>
<dbReference type="Proteomes" id="UP001062846">
    <property type="component" value="Chromosome 10"/>
</dbReference>
<evidence type="ECO:0000313" key="2">
    <source>
        <dbReference type="Proteomes" id="UP001062846"/>
    </source>
</evidence>
<comment type="caution">
    <text evidence="1">The sequence shown here is derived from an EMBL/GenBank/DDBJ whole genome shotgun (WGS) entry which is preliminary data.</text>
</comment>
<evidence type="ECO:0000313" key="1">
    <source>
        <dbReference type="EMBL" id="KAI8535514.1"/>
    </source>
</evidence>